<protein>
    <submittedName>
        <fullName evidence="3">Uncharacterized protein DUF547</fullName>
    </submittedName>
</protein>
<keyword evidence="4" id="KW-1185">Reference proteome</keyword>
<organism evidence="3 4">
    <name type="scientific">Flagellimonas meridianipacifica</name>
    <dbReference type="NCBI Taxonomy" id="1080225"/>
    <lineage>
        <taxon>Bacteria</taxon>
        <taxon>Pseudomonadati</taxon>
        <taxon>Bacteroidota</taxon>
        <taxon>Flavobacteriia</taxon>
        <taxon>Flavobacteriales</taxon>
        <taxon>Flavobacteriaceae</taxon>
        <taxon>Flagellimonas</taxon>
    </lineage>
</organism>
<feature type="domain" description="DUF547" evidence="2">
    <location>
        <begin position="75"/>
        <end position="173"/>
    </location>
</feature>
<dbReference type="RefSeq" id="WP_106143396.1">
    <property type="nucleotide sequence ID" value="NZ_PVYX01000001.1"/>
</dbReference>
<dbReference type="PANTHER" id="PTHR34386">
    <property type="entry name" value="GLUTAREDOXIN"/>
    <property type="match status" value="1"/>
</dbReference>
<feature type="chain" id="PRO_5015773380" evidence="1">
    <location>
        <begin position="22"/>
        <end position="240"/>
    </location>
</feature>
<proteinExistence type="predicted"/>
<dbReference type="Pfam" id="PF04784">
    <property type="entry name" value="DUF547"/>
    <property type="match status" value="1"/>
</dbReference>
<evidence type="ECO:0000313" key="4">
    <source>
        <dbReference type="Proteomes" id="UP000237640"/>
    </source>
</evidence>
<dbReference type="Proteomes" id="UP000237640">
    <property type="component" value="Unassembled WGS sequence"/>
</dbReference>
<dbReference type="PANTHER" id="PTHR34386:SF1">
    <property type="entry name" value="GLUTAREDOXIN-LIKE PROTEIN NRDH"/>
    <property type="match status" value="1"/>
</dbReference>
<dbReference type="GO" id="GO:0009055">
    <property type="term" value="F:electron transfer activity"/>
    <property type="evidence" value="ECO:0007669"/>
    <property type="project" value="TreeGrafter"/>
</dbReference>
<name>A0A2T0MFQ8_9FLAO</name>
<gene>
    <name evidence="3" type="ORF">CLV81_0414</name>
</gene>
<comment type="caution">
    <text evidence="3">The sequence shown here is derived from an EMBL/GenBank/DDBJ whole genome shotgun (WGS) entry which is preliminary data.</text>
</comment>
<dbReference type="AlphaFoldDB" id="A0A2T0MFQ8"/>
<accession>A0A2T0MFQ8</accession>
<evidence type="ECO:0000313" key="3">
    <source>
        <dbReference type="EMBL" id="PRX56417.1"/>
    </source>
</evidence>
<dbReference type="EMBL" id="PVYX01000001">
    <property type="protein sequence ID" value="PRX56417.1"/>
    <property type="molecule type" value="Genomic_DNA"/>
</dbReference>
<dbReference type="OrthoDB" id="526867at2"/>
<keyword evidence="1" id="KW-0732">Signal</keyword>
<reference evidence="3 4" key="1">
    <citation type="submission" date="2018-03" db="EMBL/GenBank/DDBJ databases">
        <title>Genomic Encyclopedia of Archaeal and Bacterial Type Strains, Phase II (KMG-II): from individual species to whole genera.</title>
        <authorList>
            <person name="Goeker M."/>
        </authorList>
    </citation>
    <scope>NUCLEOTIDE SEQUENCE [LARGE SCALE GENOMIC DNA]</scope>
    <source>
        <strain evidence="3 4">DSM 25027</strain>
    </source>
</reference>
<dbReference type="InterPro" id="IPR051548">
    <property type="entry name" value="Grx-like_ET"/>
</dbReference>
<dbReference type="GO" id="GO:0045454">
    <property type="term" value="P:cell redox homeostasis"/>
    <property type="evidence" value="ECO:0007669"/>
    <property type="project" value="TreeGrafter"/>
</dbReference>
<sequence>MKTNKTLIVLMFLVLAQFGFGQKTSDFFSKADAFFSTYVSNGRVAYSEIKANPASLDELLAIAKEIRVTKDDAKTYQAFWINGYNLSVIKGIVDNYPIKSPLDKAGFFDKKTYDIGGEKTTLNDIENKLLRAVFPQESRFHFVLVCAGLGCPPIIDAAYTPAKLEGQLQTQTQLALNNPNFIRVKGKKVNLSQIFEWYTGDFTQGGKNLIEYVNQYRNEKLDPKAKVGYYSYDWALNETK</sequence>
<feature type="signal peptide" evidence="1">
    <location>
        <begin position="1"/>
        <end position="21"/>
    </location>
</feature>
<evidence type="ECO:0000256" key="1">
    <source>
        <dbReference type="SAM" id="SignalP"/>
    </source>
</evidence>
<evidence type="ECO:0000259" key="2">
    <source>
        <dbReference type="Pfam" id="PF04784"/>
    </source>
</evidence>
<dbReference type="InterPro" id="IPR006869">
    <property type="entry name" value="DUF547"/>
</dbReference>